<dbReference type="SUPFAM" id="SSF161111">
    <property type="entry name" value="Cation efflux protein transmembrane domain-like"/>
    <property type="match status" value="1"/>
</dbReference>
<dbReference type="InterPro" id="IPR027469">
    <property type="entry name" value="Cation_efflux_TMD_sf"/>
</dbReference>
<evidence type="ECO:0000259" key="8">
    <source>
        <dbReference type="Pfam" id="PF01545"/>
    </source>
</evidence>
<feature type="transmembrane region" description="Helical" evidence="7">
    <location>
        <begin position="83"/>
        <end position="105"/>
    </location>
</feature>
<keyword evidence="5 7" id="KW-1133">Transmembrane helix</keyword>
<dbReference type="Gene3D" id="1.20.1510.10">
    <property type="entry name" value="Cation efflux protein transmembrane domain"/>
    <property type="match status" value="1"/>
</dbReference>
<keyword evidence="4 7" id="KW-0812">Transmembrane</keyword>
<gene>
    <name evidence="9" type="ORF">OBO34_04540</name>
</gene>
<proteinExistence type="inferred from homology"/>
<dbReference type="InterPro" id="IPR050291">
    <property type="entry name" value="CDF_Transporter"/>
</dbReference>
<dbReference type="InterPro" id="IPR058533">
    <property type="entry name" value="Cation_efflux_TM"/>
</dbReference>
<dbReference type="Pfam" id="PF01545">
    <property type="entry name" value="Cation_efflux"/>
    <property type="match status" value="1"/>
</dbReference>
<keyword evidence="3" id="KW-0813">Transport</keyword>
<evidence type="ECO:0000313" key="10">
    <source>
        <dbReference type="Proteomes" id="UP001065549"/>
    </source>
</evidence>
<evidence type="ECO:0000256" key="3">
    <source>
        <dbReference type="ARBA" id="ARBA00022448"/>
    </source>
</evidence>
<keyword evidence="6 7" id="KW-0472">Membrane</keyword>
<dbReference type="InterPro" id="IPR002524">
    <property type="entry name" value="Cation_efflux"/>
</dbReference>
<comment type="subcellular location">
    <subcellularLocation>
        <location evidence="1">Membrane</location>
        <topology evidence="1">Multi-pass membrane protein</topology>
    </subcellularLocation>
</comment>
<evidence type="ECO:0000313" key="9">
    <source>
        <dbReference type="EMBL" id="MCU7377622.1"/>
    </source>
</evidence>
<accession>A0A9J6QUW2</accession>
<dbReference type="Proteomes" id="UP001065549">
    <property type="component" value="Unassembled WGS sequence"/>
</dbReference>
<organism evidence="9 10">
    <name type="scientific">Hominibacterium faecale</name>
    <dbReference type="NCBI Taxonomy" id="2839743"/>
    <lineage>
        <taxon>Bacteria</taxon>
        <taxon>Bacillati</taxon>
        <taxon>Bacillota</taxon>
        <taxon>Clostridia</taxon>
        <taxon>Peptostreptococcales</taxon>
        <taxon>Anaerovoracaceae</taxon>
        <taxon>Hominibacterium</taxon>
    </lineage>
</organism>
<dbReference type="RefSeq" id="WP_253020103.1">
    <property type="nucleotide sequence ID" value="NZ_JAJAGH010000015.1"/>
</dbReference>
<comment type="similarity">
    <text evidence="2">Belongs to the cation diffusion facilitator (CDF) transporter (TC 2.A.4) family.</text>
</comment>
<evidence type="ECO:0000256" key="7">
    <source>
        <dbReference type="SAM" id="Phobius"/>
    </source>
</evidence>
<dbReference type="EMBL" id="JAOSHN010000002">
    <property type="protein sequence ID" value="MCU7377622.1"/>
    <property type="molecule type" value="Genomic_DNA"/>
</dbReference>
<name>A0A9J6QUW2_9FIRM</name>
<dbReference type="PANTHER" id="PTHR43840:SF15">
    <property type="entry name" value="MITOCHONDRIAL METAL TRANSPORTER 1-RELATED"/>
    <property type="match status" value="1"/>
</dbReference>
<feature type="transmembrane region" description="Helical" evidence="7">
    <location>
        <begin position="12"/>
        <end position="32"/>
    </location>
</feature>
<dbReference type="GO" id="GO:0015093">
    <property type="term" value="F:ferrous iron transmembrane transporter activity"/>
    <property type="evidence" value="ECO:0007669"/>
    <property type="project" value="TreeGrafter"/>
</dbReference>
<sequence length="338" mass="38196">METNLKLEKKILNLSFAGSAAFLLAEIFFAVITGSNAILMDCVFDIADLIMIGPFMVLVPLLYKPVTEKRPYGFSQVESLFVIIKYALLMGVDIILIIDSVHLVLDGGNEVNATIIAIFELVVSAACVAMYIILSRINKKYSSPSIKAEIYIWKLDALSTLGVGAAFLIKLVLDHTPLSIIGPYVDPGIAILLALILLKEPVIMILDSLKSLVLFAPEEDIVNKVKETCEAHLKEYGYYINFLDIIKTGRKIWAEVYIVLDEDWISVSKLKEAHKQITEELSKEFDSIFVELIPDVEKAREENVLKMQAARRQDKIDYVNERERKQQDKKARRLEKKE</sequence>
<feature type="transmembrane region" description="Helical" evidence="7">
    <location>
        <begin position="111"/>
        <end position="134"/>
    </location>
</feature>
<keyword evidence="10" id="KW-1185">Reference proteome</keyword>
<feature type="transmembrane region" description="Helical" evidence="7">
    <location>
        <begin position="155"/>
        <end position="173"/>
    </location>
</feature>
<dbReference type="GO" id="GO:0005886">
    <property type="term" value="C:plasma membrane"/>
    <property type="evidence" value="ECO:0007669"/>
    <property type="project" value="TreeGrafter"/>
</dbReference>
<evidence type="ECO:0000256" key="2">
    <source>
        <dbReference type="ARBA" id="ARBA00008114"/>
    </source>
</evidence>
<protein>
    <submittedName>
        <fullName evidence="9">Cation diffusion facilitator family transporter</fullName>
    </submittedName>
</protein>
<feature type="transmembrane region" description="Helical" evidence="7">
    <location>
        <begin position="179"/>
        <end position="198"/>
    </location>
</feature>
<evidence type="ECO:0000256" key="4">
    <source>
        <dbReference type="ARBA" id="ARBA00022692"/>
    </source>
</evidence>
<evidence type="ECO:0000256" key="6">
    <source>
        <dbReference type="ARBA" id="ARBA00023136"/>
    </source>
</evidence>
<dbReference type="GO" id="GO:0006882">
    <property type="term" value="P:intracellular zinc ion homeostasis"/>
    <property type="evidence" value="ECO:0007669"/>
    <property type="project" value="TreeGrafter"/>
</dbReference>
<evidence type="ECO:0000256" key="5">
    <source>
        <dbReference type="ARBA" id="ARBA00022989"/>
    </source>
</evidence>
<dbReference type="AlphaFoldDB" id="A0A9J6QUW2"/>
<dbReference type="PANTHER" id="PTHR43840">
    <property type="entry name" value="MITOCHONDRIAL METAL TRANSPORTER 1-RELATED"/>
    <property type="match status" value="1"/>
</dbReference>
<dbReference type="GO" id="GO:0015086">
    <property type="term" value="F:cadmium ion transmembrane transporter activity"/>
    <property type="evidence" value="ECO:0007669"/>
    <property type="project" value="TreeGrafter"/>
</dbReference>
<dbReference type="GO" id="GO:0015341">
    <property type="term" value="F:zinc efflux antiporter activity"/>
    <property type="evidence" value="ECO:0007669"/>
    <property type="project" value="TreeGrafter"/>
</dbReference>
<feature type="transmembrane region" description="Helical" evidence="7">
    <location>
        <begin position="38"/>
        <end position="63"/>
    </location>
</feature>
<feature type="domain" description="Cation efflux protein transmembrane" evidence="8">
    <location>
        <begin position="14"/>
        <end position="213"/>
    </location>
</feature>
<evidence type="ECO:0000256" key="1">
    <source>
        <dbReference type="ARBA" id="ARBA00004141"/>
    </source>
</evidence>
<comment type="caution">
    <text evidence="9">The sequence shown here is derived from an EMBL/GenBank/DDBJ whole genome shotgun (WGS) entry which is preliminary data.</text>
</comment>
<reference evidence="9" key="1">
    <citation type="submission" date="2022-09" db="EMBL/GenBank/DDBJ databases">
        <title>Culturomic study of gut microbiota in children with autism spectrum disorder.</title>
        <authorList>
            <person name="Efimov B.A."/>
            <person name="Chaplin A.V."/>
            <person name="Sokolova S.R."/>
            <person name="Pikina A.P."/>
            <person name="Korzhanova M."/>
            <person name="Belova V."/>
            <person name="Korostin D."/>
        </authorList>
    </citation>
    <scope>NUCLEOTIDE SEQUENCE</scope>
    <source>
        <strain evidence="9">ASD5510</strain>
    </source>
</reference>
<dbReference type="NCBIfam" id="TIGR01297">
    <property type="entry name" value="CDF"/>
    <property type="match status" value="1"/>
</dbReference>